<name>A0A183L2Z1_9TREM</name>
<dbReference type="Proteomes" id="UP000279833">
    <property type="component" value="Unassembled WGS sequence"/>
</dbReference>
<gene>
    <name evidence="1" type="ORF">SCUD_LOCUS21696</name>
</gene>
<protein>
    <submittedName>
        <fullName evidence="1 3">Uncharacterized protein</fullName>
    </submittedName>
</protein>
<evidence type="ECO:0000313" key="1">
    <source>
        <dbReference type="EMBL" id="VDP76238.1"/>
    </source>
</evidence>
<evidence type="ECO:0000313" key="2">
    <source>
        <dbReference type="Proteomes" id="UP000279833"/>
    </source>
</evidence>
<dbReference type="AlphaFoldDB" id="A0A183L2Z1"/>
<reference evidence="3" key="1">
    <citation type="submission" date="2016-06" db="UniProtKB">
        <authorList>
            <consortium name="WormBaseParasite"/>
        </authorList>
    </citation>
    <scope>IDENTIFICATION</scope>
</reference>
<keyword evidence="2" id="KW-1185">Reference proteome</keyword>
<sequence length="49" mass="5489">MHNSDRPSRKIFKVAYDIIVGGPTICNEIISNKRSASYHRISLPTSLMA</sequence>
<reference evidence="1 2" key="2">
    <citation type="submission" date="2018-11" db="EMBL/GenBank/DDBJ databases">
        <authorList>
            <consortium name="Pathogen Informatics"/>
        </authorList>
    </citation>
    <scope>NUCLEOTIDE SEQUENCE [LARGE SCALE GENOMIC DNA]</scope>
    <source>
        <strain evidence="1">Dakar</strain>
        <strain evidence="2">Dakar, Senegal</strain>
    </source>
</reference>
<organism evidence="3">
    <name type="scientific">Schistosoma curassoni</name>
    <dbReference type="NCBI Taxonomy" id="6186"/>
    <lineage>
        <taxon>Eukaryota</taxon>
        <taxon>Metazoa</taxon>
        <taxon>Spiralia</taxon>
        <taxon>Lophotrochozoa</taxon>
        <taxon>Platyhelminthes</taxon>
        <taxon>Trematoda</taxon>
        <taxon>Digenea</taxon>
        <taxon>Strigeidida</taxon>
        <taxon>Schistosomatoidea</taxon>
        <taxon>Schistosomatidae</taxon>
        <taxon>Schistosoma</taxon>
    </lineage>
</organism>
<accession>A0A183L2Z1</accession>
<dbReference type="WBParaSite" id="SCUD_0002170001-mRNA-1">
    <property type="protein sequence ID" value="SCUD_0002170001-mRNA-1"/>
    <property type="gene ID" value="SCUD_0002170001"/>
</dbReference>
<proteinExistence type="predicted"/>
<dbReference type="EMBL" id="UZAK01047159">
    <property type="protein sequence ID" value="VDP76238.1"/>
    <property type="molecule type" value="Genomic_DNA"/>
</dbReference>
<evidence type="ECO:0000313" key="3">
    <source>
        <dbReference type="WBParaSite" id="SCUD_0002170001-mRNA-1"/>
    </source>
</evidence>